<gene>
    <name evidence="1" type="ORF">HNP36_000703</name>
</gene>
<comment type="caution">
    <text evidence="1">The sequence shown here is derived from an EMBL/GenBank/DDBJ whole genome shotgun (WGS) entry which is preliminary data.</text>
</comment>
<proteinExistence type="predicted"/>
<accession>A0A841N890</accession>
<dbReference type="Proteomes" id="UP000589738">
    <property type="component" value="Unassembled WGS sequence"/>
</dbReference>
<reference evidence="1 2" key="1">
    <citation type="submission" date="2020-08" db="EMBL/GenBank/DDBJ databases">
        <title>Functional genomics of gut bacteria from endangered species of beetles.</title>
        <authorList>
            <person name="Carlos-Shanley C."/>
        </authorList>
    </citation>
    <scope>NUCLEOTIDE SEQUENCE [LARGE SCALE GENOMIC DNA]</scope>
    <source>
        <strain evidence="1 2">S00136</strain>
    </source>
</reference>
<name>A0A841N890_9FLAO</name>
<organism evidence="1 2">
    <name type="scientific">Chryseobacterium shigense</name>
    <dbReference type="NCBI Taxonomy" id="297244"/>
    <lineage>
        <taxon>Bacteria</taxon>
        <taxon>Pseudomonadati</taxon>
        <taxon>Bacteroidota</taxon>
        <taxon>Flavobacteriia</taxon>
        <taxon>Flavobacteriales</taxon>
        <taxon>Weeksellaceae</taxon>
        <taxon>Chryseobacterium group</taxon>
        <taxon>Chryseobacterium</taxon>
    </lineage>
</organism>
<evidence type="ECO:0008006" key="3">
    <source>
        <dbReference type="Google" id="ProtNLM"/>
    </source>
</evidence>
<evidence type="ECO:0000313" key="2">
    <source>
        <dbReference type="Proteomes" id="UP000589738"/>
    </source>
</evidence>
<dbReference type="EMBL" id="JACHLC010000001">
    <property type="protein sequence ID" value="MBB6369650.1"/>
    <property type="molecule type" value="Genomic_DNA"/>
</dbReference>
<dbReference type="RefSeq" id="WP_184160360.1">
    <property type="nucleotide sequence ID" value="NZ_JACHLC010000001.1"/>
</dbReference>
<protein>
    <recommendedName>
        <fullName evidence="3">YokE-like PH domain-containing protein</fullName>
    </recommendedName>
</protein>
<sequence>MNPSIIEAKFRRSKLDLDKTKLWRTVNIDQQESILNKISLTQDEKELICYYNGDNWWLLTTNNLIVCNKENIKQIKLFEIFKIELSNNIKNINSSELFIDISCNDNIIKLELEKSSWPIIVEILKLITTAEVNVN</sequence>
<keyword evidence="2" id="KW-1185">Reference proteome</keyword>
<evidence type="ECO:0000313" key="1">
    <source>
        <dbReference type="EMBL" id="MBB6369650.1"/>
    </source>
</evidence>
<dbReference type="AlphaFoldDB" id="A0A841N890"/>